<organism evidence="2 3">
    <name type="scientific">Virgibacillus indicus</name>
    <dbReference type="NCBI Taxonomy" id="2024554"/>
    <lineage>
        <taxon>Bacteria</taxon>
        <taxon>Bacillati</taxon>
        <taxon>Bacillota</taxon>
        <taxon>Bacilli</taxon>
        <taxon>Bacillales</taxon>
        <taxon>Bacillaceae</taxon>
        <taxon>Virgibacillus</taxon>
    </lineage>
</organism>
<feature type="domain" description="RNase H type-1" evidence="1">
    <location>
        <begin position="70"/>
        <end position="207"/>
    </location>
</feature>
<dbReference type="GO" id="GO:0004523">
    <property type="term" value="F:RNA-DNA hybrid ribonuclease activity"/>
    <property type="evidence" value="ECO:0007669"/>
    <property type="project" value="InterPro"/>
</dbReference>
<protein>
    <recommendedName>
        <fullName evidence="1">RNase H type-1 domain-containing protein</fullName>
    </recommendedName>
</protein>
<dbReference type="GO" id="GO:0003676">
    <property type="term" value="F:nucleic acid binding"/>
    <property type="evidence" value="ECO:0007669"/>
    <property type="project" value="InterPro"/>
</dbReference>
<gene>
    <name evidence="2" type="ORF">CIL03_05400</name>
</gene>
<dbReference type="NCBIfam" id="NF005822">
    <property type="entry name" value="PRK07708.1"/>
    <property type="match status" value="1"/>
</dbReference>
<dbReference type="InterPro" id="IPR036397">
    <property type="entry name" value="RNaseH_sf"/>
</dbReference>
<dbReference type="OrthoDB" id="2680098at2"/>
<dbReference type="CDD" id="cd09279">
    <property type="entry name" value="RNase_HI_like"/>
    <property type="match status" value="1"/>
</dbReference>
<evidence type="ECO:0000259" key="1">
    <source>
        <dbReference type="PROSITE" id="PS50879"/>
    </source>
</evidence>
<reference evidence="2 3" key="1">
    <citation type="submission" date="2017-08" db="EMBL/GenBank/DDBJ databases">
        <title>Virgibacillus indicus sp. nov. and Virgibacillus profoundi sp. nov, two moderately halophilic bacteria isolated from marine sediment by using the Microfluidic Streak Plate.</title>
        <authorList>
            <person name="Xu B."/>
            <person name="Hu B."/>
            <person name="Wang J."/>
            <person name="Zhu Y."/>
            <person name="Huang L."/>
            <person name="Du W."/>
            <person name="Huang Y."/>
        </authorList>
    </citation>
    <scope>NUCLEOTIDE SEQUENCE [LARGE SCALE GENOMIC DNA]</scope>
    <source>
        <strain evidence="2 3">IO3-P2-C2</strain>
    </source>
</reference>
<dbReference type="Pfam" id="PF13456">
    <property type="entry name" value="RVT_3"/>
    <property type="match status" value="1"/>
</dbReference>
<dbReference type="PROSITE" id="PS50879">
    <property type="entry name" value="RNASE_H_1"/>
    <property type="match status" value="1"/>
</dbReference>
<dbReference type="InterPro" id="IPR012337">
    <property type="entry name" value="RNaseH-like_sf"/>
</dbReference>
<dbReference type="SUPFAM" id="SSF53098">
    <property type="entry name" value="Ribonuclease H-like"/>
    <property type="match status" value="1"/>
</dbReference>
<dbReference type="EMBL" id="NPMS01000001">
    <property type="protein sequence ID" value="OZU90579.1"/>
    <property type="molecule type" value="Genomic_DNA"/>
</dbReference>
<proteinExistence type="predicted"/>
<dbReference type="RefSeq" id="WP_094884289.1">
    <property type="nucleotide sequence ID" value="NZ_NPMS01000001.1"/>
</dbReference>
<sequence>MNVRIEVIYRTPKGTEAIFNSEEMCAKQALLLAEDLERTGRMKSITFIDSHENTWSLKELARQMEEIQTEPHNITIYFDGGFDLKTRKAGLGCVVYYEQNGKSFRLRKNALVDELESNNEAEYASLHLAVLELENLDVHHLPVTFSGDSNVVINQLNEEWPSYEESLSRWADRIENKLTRLGIDAEFNLISRKNNQEADRLASQALKEIEILSTSEVSGGAG</sequence>
<dbReference type="InterPro" id="IPR002156">
    <property type="entry name" value="RNaseH_domain"/>
</dbReference>
<evidence type="ECO:0000313" key="2">
    <source>
        <dbReference type="EMBL" id="OZU90579.1"/>
    </source>
</evidence>
<dbReference type="Proteomes" id="UP000216498">
    <property type="component" value="Unassembled WGS sequence"/>
</dbReference>
<comment type="caution">
    <text evidence="2">The sequence shown here is derived from an EMBL/GenBank/DDBJ whole genome shotgun (WGS) entry which is preliminary data.</text>
</comment>
<keyword evidence="3" id="KW-1185">Reference proteome</keyword>
<dbReference type="AlphaFoldDB" id="A0A265NGG7"/>
<name>A0A265NGG7_9BACI</name>
<evidence type="ECO:0000313" key="3">
    <source>
        <dbReference type="Proteomes" id="UP000216498"/>
    </source>
</evidence>
<accession>A0A265NGG7</accession>
<dbReference type="Gene3D" id="3.30.420.10">
    <property type="entry name" value="Ribonuclease H-like superfamily/Ribonuclease H"/>
    <property type="match status" value="1"/>
</dbReference>